<gene>
    <name evidence="1" type="ORF">NCTC9935_01352</name>
</gene>
<evidence type="ECO:0000313" key="2">
    <source>
        <dbReference type="Proteomes" id="UP000250192"/>
    </source>
</evidence>
<proteinExistence type="predicted"/>
<reference evidence="1 2" key="1">
    <citation type="submission" date="2018-06" db="EMBL/GenBank/DDBJ databases">
        <authorList>
            <consortium name="Pathogen Informatics"/>
            <person name="Doyle S."/>
        </authorList>
    </citation>
    <scope>NUCLEOTIDE SEQUENCE [LARGE SCALE GENOMIC DNA]</scope>
    <source>
        <strain evidence="1 2">NCTC9935</strain>
    </source>
</reference>
<keyword evidence="2" id="KW-1185">Reference proteome</keyword>
<dbReference type="AlphaFoldDB" id="A0A2X0VPH3"/>
<name>A0A2X0VPH3_9ACTO</name>
<accession>A0A2X0VPH3</accession>
<sequence length="152" mass="16331">MDFQGCLSLLGVIGGLVSAVCAVISVFQARKSKEEREAAEKVGRSLEVLADAVARQQQAPPWDLRWASGNRYLLVNTGAETVDGVDIECLAENVAFGVEAESMPTSIDSHASLSFIYEESIAADGHRAIRVHWMRSDGTAATWESPIPPKGS</sequence>
<evidence type="ECO:0000313" key="1">
    <source>
        <dbReference type="EMBL" id="SPT55842.1"/>
    </source>
</evidence>
<dbReference type="Proteomes" id="UP000250192">
    <property type="component" value="Unassembled WGS sequence"/>
</dbReference>
<organism evidence="1 2">
    <name type="scientific">Schaalia odontolytica</name>
    <dbReference type="NCBI Taxonomy" id="1660"/>
    <lineage>
        <taxon>Bacteria</taxon>
        <taxon>Bacillati</taxon>
        <taxon>Actinomycetota</taxon>
        <taxon>Actinomycetes</taxon>
        <taxon>Actinomycetales</taxon>
        <taxon>Actinomycetaceae</taxon>
        <taxon>Schaalia</taxon>
    </lineage>
</organism>
<protein>
    <submittedName>
        <fullName evidence="1">Uncharacterized protein</fullName>
    </submittedName>
</protein>
<dbReference type="EMBL" id="UAPR01000004">
    <property type="protein sequence ID" value="SPT55842.1"/>
    <property type="molecule type" value="Genomic_DNA"/>
</dbReference>